<organism evidence="1 2">
    <name type="scientific">Mollisia scopiformis</name>
    <name type="common">Conifer needle endophyte fungus</name>
    <name type="synonym">Phialocephala scopiformis</name>
    <dbReference type="NCBI Taxonomy" id="149040"/>
    <lineage>
        <taxon>Eukaryota</taxon>
        <taxon>Fungi</taxon>
        <taxon>Dikarya</taxon>
        <taxon>Ascomycota</taxon>
        <taxon>Pezizomycotina</taxon>
        <taxon>Leotiomycetes</taxon>
        <taxon>Helotiales</taxon>
        <taxon>Mollisiaceae</taxon>
        <taxon>Mollisia</taxon>
    </lineage>
</organism>
<protein>
    <submittedName>
        <fullName evidence="1">Uncharacterized protein</fullName>
    </submittedName>
</protein>
<sequence length="63" mass="6924">MPHIATAMHRSLRRGVGEIILNSLVGKRTITGEVDSVKNTFSSWDNCMAKGYCKSVSERSLSP</sequence>
<accession>A0A194XE52</accession>
<dbReference type="AlphaFoldDB" id="A0A194XE52"/>
<evidence type="ECO:0000313" key="2">
    <source>
        <dbReference type="Proteomes" id="UP000070700"/>
    </source>
</evidence>
<name>A0A194XE52_MOLSC</name>
<dbReference type="OrthoDB" id="5401332at2759"/>
<dbReference type="GeneID" id="28818889"/>
<dbReference type="RefSeq" id="XP_018072813.1">
    <property type="nucleotide sequence ID" value="XM_018209163.1"/>
</dbReference>
<reference evidence="1 2" key="1">
    <citation type="submission" date="2015-10" db="EMBL/GenBank/DDBJ databases">
        <title>Full genome of DAOMC 229536 Phialocephala scopiformis, a fungal endophyte of spruce producing the potent anti-insectan compound rugulosin.</title>
        <authorList>
            <consortium name="DOE Joint Genome Institute"/>
            <person name="Walker A.K."/>
            <person name="Frasz S.L."/>
            <person name="Seifert K.A."/>
            <person name="Miller J.D."/>
            <person name="Mondo S.J."/>
            <person name="Labutti K."/>
            <person name="Lipzen A."/>
            <person name="Dockter R."/>
            <person name="Kennedy M."/>
            <person name="Grigoriev I.V."/>
            <person name="Spatafora J.W."/>
        </authorList>
    </citation>
    <scope>NUCLEOTIDE SEQUENCE [LARGE SCALE GENOMIC DNA]</scope>
    <source>
        <strain evidence="1 2">CBS 120377</strain>
    </source>
</reference>
<dbReference type="KEGG" id="psco:LY89DRAFT_582374"/>
<proteinExistence type="predicted"/>
<evidence type="ECO:0000313" key="1">
    <source>
        <dbReference type="EMBL" id="KUJ18458.1"/>
    </source>
</evidence>
<dbReference type="InParanoid" id="A0A194XE52"/>
<dbReference type="EMBL" id="KQ947412">
    <property type="protein sequence ID" value="KUJ18458.1"/>
    <property type="molecule type" value="Genomic_DNA"/>
</dbReference>
<keyword evidence="2" id="KW-1185">Reference proteome</keyword>
<gene>
    <name evidence="1" type="ORF">LY89DRAFT_582374</name>
</gene>
<dbReference type="Proteomes" id="UP000070700">
    <property type="component" value="Unassembled WGS sequence"/>
</dbReference>